<gene>
    <name evidence="2" type="ORF">J4E00_27280</name>
</gene>
<comment type="caution">
    <text evidence="2">The sequence shown here is derived from an EMBL/GenBank/DDBJ whole genome shotgun (WGS) entry which is preliminary data.</text>
</comment>
<keyword evidence="3" id="KW-1185">Reference proteome</keyword>
<organism evidence="2 3">
    <name type="scientific">Hymenobacter negativus</name>
    <dbReference type="NCBI Taxonomy" id="2795026"/>
    <lineage>
        <taxon>Bacteria</taxon>
        <taxon>Pseudomonadati</taxon>
        <taxon>Bacteroidota</taxon>
        <taxon>Cytophagia</taxon>
        <taxon>Cytophagales</taxon>
        <taxon>Hymenobacteraceae</taxon>
        <taxon>Hymenobacter</taxon>
    </lineage>
</organism>
<accession>A0ABS3QNE1</accession>
<reference evidence="2 3" key="1">
    <citation type="submission" date="2021-03" db="EMBL/GenBank/DDBJ databases">
        <authorList>
            <person name="Kim M.K."/>
        </authorList>
    </citation>
    <scope>NUCLEOTIDE SEQUENCE [LARGE SCALE GENOMIC DNA]</scope>
    <source>
        <strain evidence="2 3">BT442</strain>
    </source>
</reference>
<feature type="chain" id="PRO_5045599183" description="VCBS repeat-containing protein" evidence="1">
    <location>
        <begin position="24"/>
        <end position="241"/>
    </location>
</feature>
<dbReference type="Proteomes" id="UP000664369">
    <property type="component" value="Unassembled WGS sequence"/>
</dbReference>
<evidence type="ECO:0000313" key="3">
    <source>
        <dbReference type="Proteomes" id="UP000664369"/>
    </source>
</evidence>
<protein>
    <recommendedName>
        <fullName evidence="4">VCBS repeat-containing protein</fullName>
    </recommendedName>
</protein>
<feature type="signal peptide" evidence="1">
    <location>
        <begin position="1"/>
        <end position="23"/>
    </location>
</feature>
<sequence length="241" mass="26872">MTVLLIRLTLLHFGLLLPVAVCQGQPAAKNNGSSVVLSGPSESSSQRQYAAEDQMALRGVVRRAPGEADTAFLRRLFPLSFSAEDLVSYAWRPSALGKQLFFPRREVNEYRQEGEDAALFVLDPFQPNTYAVQKLLLPSIGDVTNLSAFFFADVDRDGQKELLTLVYAEVQELGTLEHDDGTKERAYARMTQRHTYVFRYAGLNSTGHPRYRADTTPRPYLNGLATAAAVRRALARHQARP</sequence>
<dbReference type="EMBL" id="JAGETZ010000021">
    <property type="protein sequence ID" value="MBO2012794.1"/>
    <property type="molecule type" value="Genomic_DNA"/>
</dbReference>
<keyword evidence="1" id="KW-0732">Signal</keyword>
<evidence type="ECO:0008006" key="4">
    <source>
        <dbReference type="Google" id="ProtNLM"/>
    </source>
</evidence>
<evidence type="ECO:0000256" key="1">
    <source>
        <dbReference type="SAM" id="SignalP"/>
    </source>
</evidence>
<name>A0ABS3QNE1_9BACT</name>
<proteinExistence type="predicted"/>
<dbReference type="RefSeq" id="WP_208178534.1">
    <property type="nucleotide sequence ID" value="NZ_JAGETZ010000021.1"/>
</dbReference>
<evidence type="ECO:0000313" key="2">
    <source>
        <dbReference type="EMBL" id="MBO2012794.1"/>
    </source>
</evidence>